<dbReference type="SUPFAM" id="SSF52540">
    <property type="entry name" value="P-loop containing nucleoside triphosphate hydrolases"/>
    <property type="match status" value="1"/>
</dbReference>
<dbReference type="RefSeq" id="WP_024022441.1">
    <property type="nucleotide sequence ID" value="NZ_AYOZ01000001.1"/>
</dbReference>
<dbReference type="OrthoDB" id="9815944at2"/>
<dbReference type="AlphaFoldDB" id="W1RZJ7"/>
<dbReference type="EMBL" id="AYOZ01000001">
    <property type="protein sequence ID" value="ETI62372.1"/>
    <property type="molecule type" value="Genomic_DNA"/>
</dbReference>
<dbReference type="CDD" id="cd00267">
    <property type="entry name" value="ABC_ATPase"/>
    <property type="match status" value="1"/>
</dbReference>
<protein>
    <recommendedName>
        <fullName evidence="1">Endonuclease GajA/Old nuclease/RecF-like AAA domain-containing protein</fullName>
    </recommendedName>
</protein>
<dbReference type="Proteomes" id="UP000018857">
    <property type="component" value="Unassembled WGS sequence"/>
</dbReference>
<dbReference type="PANTHER" id="PTHR43581:SF2">
    <property type="entry name" value="EXCINUCLEASE ATPASE SUBUNIT"/>
    <property type="match status" value="1"/>
</dbReference>
<sequence>MDITFNNLGPIKQANLILGDLTIVCGKNNTGKTYITYATYGFLDYWHKDLSVDIPSDIVTQVMDKGAITVGIEVFAKDADKILTEASFSFSQHIDKVFSGKESLFDKSSLSVNVDKSKDYRLNSVSFQAGSATRTFLEVKSDAGDDNLTISLLVDKSSEDLPPRSFIENMISAAVRELVFKDKVPRPFIASAERTGAAIFQKELDFTRSRLVDMLGDKDSKFSYSKLLGGFKNEYPIPVKRNIDFIRNLPNIKNKESFFAKKHPEILGCFKDIIGGEYKVSKDDEIQFIPDNNRRIKLSLVESSSAVRSLLDIGFYLRHVAQVGDILIVDEPELNLHPENQRKLARLFAMLVNHGIKVFITTHSDYIIKEFNTLILLNNSGDRLKSLAKREKYSPVELLSGEKLSVYVAKESLVSIEGQKRKSRCHTLVKALVSNESGIAIESFDNTIEDMARIQDEIVWGE</sequence>
<dbReference type="eggNOG" id="COG1106">
    <property type="taxonomic scope" value="Bacteria"/>
</dbReference>
<evidence type="ECO:0000259" key="1">
    <source>
        <dbReference type="Pfam" id="PF13175"/>
    </source>
</evidence>
<dbReference type="STRING" id="1208321.D104_01090"/>
<accession>W1RZJ7</accession>
<feature type="domain" description="Endonuclease GajA/Old nuclease/RecF-like AAA" evidence="1">
    <location>
        <begin position="267"/>
        <end position="368"/>
    </location>
</feature>
<dbReference type="InterPro" id="IPR051396">
    <property type="entry name" value="Bact_Antivir_Def_Nuclease"/>
</dbReference>
<keyword evidence="3" id="KW-1185">Reference proteome</keyword>
<dbReference type="InterPro" id="IPR041685">
    <property type="entry name" value="AAA_GajA/Old/RecF-like"/>
</dbReference>
<gene>
    <name evidence="2" type="ORF">D104_01090</name>
</gene>
<evidence type="ECO:0000313" key="2">
    <source>
        <dbReference type="EMBL" id="ETI62372.1"/>
    </source>
</evidence>
<proteinExistence type="predicted"/>
<dbReference type="PANTHER" id="PTHR43581">
    <property type="entry name" value="ATP/GTP PHOSPHATASE"/>
    <property type="match status" value="1"/>
</dbReference>
<reference evidence="2 3" key="1">
    <citation type="journal article" date="2014" name="Genome Announc.">
        <title>Draft Genome Sequence of Marinomonas sp. Strain D104, a Polycyclic Aromatic Hydrocarbon-Degrading Bacterium from the Deep-Sea Sediment of the Arctic Ocean.</title>
        <authorList>
            <person name="Dong C."/>
            <person name="Bai X."/>
            <person name="Lai Q."/>
            <person name="Xie Y."/>
            <person name="Chen X."/>
            <person name="Shao Z."/>
        </authorList>
    </citation>
    <scope>NUCLEOTIDE SEQUENCE [LARGE SCALE GENOMIC DNA]</scope>
    <source>
        <strain evidence="2 3">D104</strain>
    </source>
</reference>
<organism evidence="2 3">
    <name type="scientific">Marinomonas profundimaris</name>
    <dbReference type="NCBI Taxonomy" id="1208321"/>
    <lineage>
        <taxon>Bacteria</taxon>
        <taxon>Pseudomonadati</taxon>
        <taxon>Pseudomonadota</taxon>
        <taxon>Gammaproteobacteria</taxon>
        <taxon>Oceanospirillales</taxon>
        <taxon>Oceanospirillaceae</taxon>
        <taxon>Marinomonas</taxon>
    </lineage>
</organism>
<dbReference type="InterPro" id="IPR027417">
    <property type="entry name" value="P-loop_NTPase"/>
</dbReference>
<evidence type="ECO:0000313" key="3">
    <source>
        <dbReference type="Proteomes" id="UP000018857"/>
    </source>
</evidence>
<dbReference type="PATRIC" id="fig|1208321.3.peg.221"/>
<comment type="caution">
    <text evidence="2">The sequence shown here is derived from an EMBL/GenBank/DDBJ whole genome shotgun (WGS) entry which is preliminary data.</text>
</comment>
<dbReference type="Gene3D" id="3.40.50.300">
    <property type="entry name" value="P-loop containing nucleotide triphosphate hydrolases"/>
    <property type="match status" value="1"/>
</dbReference>
<name>W1RZJ7_9GAMM</name>
<dbReference type="Pfam" id="PF13175">
    <property type="entry name" value="AAA_15"/>
    <property type="match status" value="1"/>
</dbReference>